<dbReference type="Proteomes" id="UP000244729">
    <property type="component" value="Chromosome"/>
</dbReference>
<dbReference type="AlphaFoldDB" id="A0A2S0WT42"/>
<accession>A0A2S0WT42</accession>
<dbReference type="EMBL" id="CP028913">
    <property type="protein sequence ID" value="AWB94460.1"/>
    <property type="molecule type" value="Genomic_DNA"/>
</dbReference>
<proteinExistence type="predicted"/>
<sequence>MSVGYASAAFADLTPAVESVHATVSAERSPADDIPSSINRGVFEGFDFQTSHLVGESQNARYWSVAKNDGDICLVLVPTGQEDFAAATCSDTKRFAQYGLTLAVEGTDESASFAAFMLPDTAAGQAMPPGLHAVSAVLAESDLATAQKGASVESKSPNAPAVILRGIGRVG</sequence>
<keyword evidence="2" id="KW-1185">Reference proteome</keyword>
<organism evidence="1 2">
    <name type="scientific">Agromyces badenianii</name>
    <dbReference type="NCBI Taxonomy" id="2080742"/>
    <lineage>
        <taxon>Bacteria</taxon>
        <taxon>Bacillati</taxon>
        <taxon>Actinomycetota</taxon>
        <taxon>Actinomycetes</taxon>
        <taxon>Micrococcales</taxon>
        <taxon>Microbacteriaceae</taxon>
        <taxon>Agromyces</taxon>
    </lineage>
</organism>
<evidence type="ECO:0000313" key="1">
    <source>
        <dbReference type="EMBL" id="AWB94460.1"/>
    </source>
</evidence>
<dbReference type="KEGG" id="agm:DCE93_01230"/>
<evidence type="ECO:0000313" key="2">
    <source>
        <dbReference type="Proteomes" id="UP000244729"/>
    </source>
</evidence>
<protein>
    <submittedName>
        <fullName evidence="1">Uncharacterized protein</fullName>
    </submittedName>
</protein>
<gene>
    <name evidence="1" type="ORF">DCE93_01230</name>
</gene>
<reference evidence="1 2" key="1">
    <citation type="submission" date="2018-04" db="EMBL/GenBank/DDBJ databases">
        <authorList>
            <person name="Li J."/>
        </authorList>
    </citation>
    <scope>NUCLEOTIDE SEQUENCE [LARGE SCALE GENOMIC DNA]</scope>
    <source>
        <strain evidence="2">30A</strain>
    </source>
</reference>
<name>A0A2S0WT42_9MICO</name>